<gene>
    <name evidence="1" type="ORF">BBD32_12265</name>
</gene>
<dbReference type="PROSITE" id="PS51257">
    <property type="entry name" value="PROKAR_LIPOPROTEIN"/>
    <property type="match status" value="1"/>
</dbReference>
<name>A0AAU8UV97_9FLAO</name>
<evidence type="ECO:0008006" key="3">
    <source>
        <dbReference type="Google" id="ProtNLM"/>
    </source>
</evidence>
<organism evidence="1 2">
    <name type="scientific">Elizabethkingia anophelis</name>
    <dbReference type="NCBI Taxonomy" id="1117645"/>
    <lineage>
        <taxon>Bacteria</taxon>
        <taxon>Pseudomonadati</taxon>
        <taxon>Bacteroidota</taxon>
        <taxon>Flavobacteriia</taxon>
        <taxon>Flavobacteriales</taxon>
        <taxon>Weeksellaceae</taxon>
        <taxon>Elizabethkingia</taxon>
    </lineage>
</organism>
<dbReference type="RefSeq" id="WP_078396257.1">
    <property type="nucleotide sequence ID" value="NZ_CP016374.1"/>
</dbReference>
<proteinExistence type="predicted"/>
<dbReference type="Proteomes" id="UP000190848">
    <property type="component" value="Chromosome"/>
</dbReference>
<reference evidence="1 2" key="1">
    <citation type="submission" date="2016-07" db="EMBL/GenBank/DDBJ databases">
        <title>Revisiting the taxonomy of the Elizabethkingia Genus using Whole-Genome Sequencing, Optical Mapping, and MALDI-TOF, along with proposal of three novel Elizabethkingia species: Elizabethkingia bruuniana sp. nov., Elizabethkingia ursingii sp. nov., and Elizabethkingia occulta sp. nov.</title>
        <authorList>
            <person name="Nicholson A.C."/>
        </authorList>
    </citation>
    <scope>NUCLEOTIDE SEQUENCE [LARGE SCALE GENOMIC DNA]</scope>
    <source>
        <strain evidence="1 2">F3201</strain>
    </source>
</reference>
<dbReference type="AlphaFoldDB" id="A0AAU8UV97"/>
<sequence length="208" mass="24721">MKKKIALMFVLGLTLACNKSGEKHHLKKTDSISLRNSKKIRNDVTKEKILKQKNDKILQILKNKDYKSFTSLIHPEKGIRFSMYALIDIKNDKHFSRENFEKHQNSGELFIWGIKNGSGDLYKVKINDYLNEWVYSKDFINSQYSLNKFSGKTNTNLKNLYPKNDFTENHFWGTEKYGDIGWRKIWFVFEKFQDKYYLIAVINDQWAI</sequence>
<dbReference type="EMBL" id="CP016374">
    <property type="protein sequence ID" value="AQX02186.1"/>
    <property type="molecule type" value="Genomic_DNA"/>
</dbReference>
<accession>A0AAU8UV97</accession>
<evidence type="ECO:0000313" key="1">
    <source>
        <dbReference type="EMBL" id="AQX02186.1"/>
    </source>
</evidence>
<evidence type="ECO:0000313" key="2">
    <source>
        <dbReference type="Proteomes" id="UP000190848"/>
    </source>
</evidence>
<protein>
    <recommendedName>
        <fullName evidence="3">Lipoprotein</fullName>
    </recommendedName>
</protein>